<keyword evidence="1" id="KW-0175">Coiled coil</keyword>
<evidence type="ECO:0000313" key="4">
    <source>
        <dbReference type="Proteomes" id="UP000799757"/>
    </source>
</evidence>
<feature type="region of interest" description="Disordered" evidence="2">
    <location>
        <begin position="358"/>
        <end position="413"/>
    </location>
</feature>
<keyword evidence="4" id="KW-1185">Reference proteome</keyword>
<dbReference type="EMBL" id="MU002026">
    <property type="protein sequence ID" value="KAF2791311.1"/>
    <property type="molecule type" value="Genomic_DNA"/>
</dbReference>
<sequence>MGNIFSKVTQIACFTSKSFRHSHPEDADPTQTAGCPSASILQNDVESAVLFVPVRDSLDRLRTTAASMPPPHRNVKTKRHLQVVRDRLVPIGKYIVKKMRGKHNFVEVELKVCRYIAAHHWPLPMHTKTYLHIQSTYPNALYMDMLMNPKSFETPENPKNPEDYESYESHKSHGSYESHESHESHKSHESDNSLEDRENITAKDFPTSPLPVALSENNIAKSQKLGQDHTVPPSVSPDNQQLEQGDTKMVLTAEEHHPTTSTDLKPPIYLEDPRRNGSLGNSKLPSIQTRSEENIAQSQKSLESCTIAPTNSPVKQQLKMNDTEPAAIKEVQRPSVGSIEPVRIVACSNHFENLPLNSDNTPIVPTTQTRLPSSDSTLEMGEHNPQAKENAPQKLSKNARKRERRRAARDHHDEAEFKEDMFLAEQREERYLAELEIVKKALARAEQEKKQIIKQAEHDTQRLLKRVLEKDDLVKQTQVEADITKSVQSKATVEHQIRRQPVSRAYKHARSMIYWALDADVRKKVDGVWDGLELMKTRMHSPNSTEMLRTDGVAIAIHHRCITLFSKKYNPSLVLPSAFTDEDSEHQGLEYLMPEFLTLFRIHVGSRLTKILTRALLRPFVEAWICERRRDMSVEEALTELSSLGRLRENDILPGLLRMGLGRDDAVAELLRLGVLDKGKGQENGGGDDSKKVEVADFSIVGSKEEIVAQLGRLGMNEAEASAELSRLFLLKGIQGQGNGDRSSNHSGDADVDSDVEDRKYRIRGVQSKHIETDASRGTDKGIMRAKGE</sequence>
<proteinExistence type="predicted"/>
<dbReference type="OrthoDB" id="3801079at2759"/>
<feature type="compositionally biased region" description="Polar residues" evidence="2">
    <location>
        <begin position="278"/>
        <end position="288"/>
    </location>
</feature>
<dbReference type="AlphaFoldDB" id="A0A6A6X4Z9"/>
<feature type="compositionally biased region" description="Polar residues" evidence="2">
    <location>
        <begin position="358"/>
        <end position="377"/>
    </location>
</feature>
<name>A0A6A6X4Z9_9PLEO</name>
<protein>
    <submittedName>
        <fullName evidence="3">Uncharacterized protein</fullName>
    </submittedName>
</protein>
<feature type="compositionally biased region" description="Basic residues" evidence="2">
    <location>
        <begin position="397"/>
        <end position="409"/>
    </location>
</feature>
<feature type="region of interest" description="Disordered" evidence="2">
    <location>
        <begin position="152"/>
        <end position="195"/>
    </location>
</feature>
<organism evidence="3 4">
    <name type="scientific">Melanomma pulvis-pyrius CBS 109.77</name>
    <dbReference type="NCBI Taxonomy" id="1314802"/>
    <lineage>
        <taxon>Eukaryota</taxon>
        <taxon>Fungi</taxon>
        <taxon>Dikarya</taxon>
        <taxon>Ascomycota</taxon>
        <taxon>Pezizomycotina</taxon>
        <taxon>Dothideomycetes</taxon>
        <taxon>Pleosporomycetidae</taxon>
        <taxon>Pleosporales</taxon>
        <taxon>Melanommataceae</taxon>
        <taxon>Melanomma</taxon>
    </lineage>
</organism>
<reference evidence="3" key="1">
    <citation type="journal article" date="2020" name="Stud. Mycol.">
        <title>101 Dothideomycetes genomes: a test case for predicting lifestyles and emergence of pathogens.</title>
        <authorList>
            <person name="Haridas S."/>
            <person name="Albert R."/>
            <person name="Binder M."/>
            <person name="Bloem J."/>
            <person name="Labutti K."/>
            <person name="Salamov A."/>
            <person name="Andreopoulos B."/>
            <person name="Baker S."/>
            <person name="Barry K."/>
            <person name="Bills G."/>
            <person name="Bluhm B."/>
            <person name="Cannon C."/>
            <person name="Castanera R."/>
            <person name="Culley D."/>
            <person name="Daum C."/>
            <person name="Ezra D."/>
            <person name="Gonzalez J."/>
            <person name="Henrissat B."/>
            <person name="Kuo A."/>
            <person name="Liang C."/>
            <person name="Lipzen A."/>
            <person name="Lutzoni F."/>
            <person name="Magnuson J."/>
            <person name="Mondo S."/>
            <person name="Nolan M."/>
            <person name="Ohm R."/>
            <person name="Pangilinan J."/>
            <person name="Park H.-J."/>
            <person name="Ramirez L."/>
            <person name="Alfaro M."/>
            <person name="Sun H."/>
            <person name="Tritt A."/>
            <person name="Yoshinaga Y."/>
            <person name="Zwiers L.-H."/>
            <person name="Turgeon B."/>
            <person name="Goodwin S."/>
            <person name="Spatafora J."/>
            <person name="Crous P."/>
            <person name="Grigoriev I."/>
        </authorList>
    </citation>
    <scope>NUCLEOTIDE SEQUENCE</scope>
    <source>
        <strain evidence="3">CBS 109.77</strain>
    </source>
</reference>
<feature type="compositionally biased region" description="Basic and acidic residues" evidence="2">
    <location>
        <begin position="159"/>
        <end position="195"/>
    </location>
</feature>
<evidence type="ECO:0000313" key="3">
    <source>
        <dbReference type="EMBL" id="KAF2791311.1"/>
    </source>
</evidence>
<accession>A0A6A6X4Z9</accession>
<feature type="region of interest" description="Disordered" evidence="2">
    <location>
        <begin position="256"/>
        <end position="288"/>
    </location>
</feature>
<evidence type="ECO:0000256" key="1">
    <source>
        <dbReference type="SAM" id="Coils"/>
    </source>
</evidence>
<feature type="coiled-coil region" evidence="1">
    <location>
        <begin position="428"/>
        <end position="462"/>
    </location>
</feature>
<feature type="compositionally biased region" description="Basic and acidic residues" evidence="2">
    <location>
        <begin position="769"/>
        <end position="789"/>
    </location>
</feature>
<dbReference type="Proteomes" id="UP000799757">
    <property type="component" value="Unassembled WGS sequence"/>
</dbReference>
<feature type="region of interest" description="Disordered" evidence="2">
    <location>
        <begin position="737"/>
        <end position="789"/>
    </location>
</feature>
<evidence type="ECO:0000256" key="2">
    <source>
        <dbReference type="SAM" id="MobiDB-lite"/>
    </source>
</evidence>
<gene>
    <name evidence="3" type="ORF">K505DRAFT_363948</name>
</gene>